<reference evidence="1" key="1">
    <citation type="journal article" date="1994" name="Plant Mol. Biol.">
        <title>A novel DNA-binding domain in the Shrunken initiator-binding protein (IBP1).</title>
        <authorList>
            <person name="Lugert T."/>
            <person name="Werr W."/>
        </authorList>
    </citation>
    <scope>NUCLEOTIDE SEQUENCE</scope>
    <source>
        <tissue evidence="1">Kernel</tissue>
    </source>
</reference>
<proteinExistence type="evidence at transcript level"/>
<protein>
    <submittedName>
        <fullName evidence="1">Z.mays IBP2 initiator-binding protein</fullName>
    </submittedName>
</protein>
<organism evidence="1">
    <name type="scientific">Zea mays</name>
    <name type="common">Maize</name>
    <dbReference type="NCBI Taxonomy" id="4577"/>
    <lineage>
        <taxon>Eukaryota</taxon>
        <taxon>Viridiplantae</taxon>
        <taxon>Streptophyta</taxon>
        <taxon>Embryophyta</taxon>
        <taxon>Tracheophyta</taxon>
        <taxon>Spermatophyta</taxon>
        <taxon>Magnoliopsida</taxon>
        <taxon>Liliopsida</taxon>
        <taxon>Poales</taxon>
        <taxon>Poaceae</taxon>
        <taxon>PACMAD clade</taxon>
        <taxon>Panicoideae</taxon>
        <taxon>Andropogonodae</taxon>
        <taxon>Andropogoneae</taxon>
        <taxon>Tripsacinae</taxon>
        <taxon>Zea</taxon>
    </lineage>
</organism>
<evidence type="ECO:0000313" key="1">
    <source>
        <dbReference type="EMBL" id="CAA55692.1"/>
    </source>
</evidence>
<accession>V9H0W0</accession>
<dbReference type="EMBL" id="X79086">
    <property type="protein sequence ID" value="CAA55692.1"/>
    <property type="molecule type" value="mRNA"/>
</dbReference>
<sequence length="8" mass="814">MNSATTSC</sequence>
<name>V9H0W0_MAIZE</name>